<evidence type="ECO:0000259" key="4">
    <source>
        <dbReference type="Pfam" id="PF01420"/>
    </source>
</evidence>
<dbReference type="Proteomes" id="UP000032512">
    <property type="component" value="Unassembled WGS sequence"/>
</dbReference>
<comment type="similarity">
    <text evidence="1">Belongs to the type-I restriction system S methylase family.</text>
</comment>
<dbReference type="SUPFAM" id="SSF116734">
    <property type="entry name" value="DNA methylase specificity domain"/>
    <property type="match status" value="2"/>
</dbReference>
<dbReference type="InterPro" id="IPR000055">
    <property type="entry name" value="Restrct_endonuc_typeI_TRD"/>
</dbReference>
<dbReference type="InterPro" id="IPR044946">
    <property type="entry name" value="Restrct_endonuc_typeI_TRD_sf"/>
</dbReference>
<dbReference type="PATRIC" id="fig|285983.3.peg.96"/>
<dbReference type="PANTHER" id="PTHR30408">
    <property type="entry name" value="TYPE-1 RESTRICTION ENZYME ECOKI SPECIFICITY PROTEIN"/>
    <property type="match status" value="1"/>
</dbReference>
<dbReference type="PANTHER" id="PTHR30408:SF12">
    <property type="entry name" value="TYPE I RESTRICTION ENZYME MJAVIII SPECIFICITY SUBUNIT"/>
    <property type="match status" value="1"/>
</dbReference>
<protein>
    <recommendedName>
        <fullName evidence="4">Type I restriction modification DNA specificity domain-containing protein</fullName>
    </recommendedName>
</protein>
<keyword evidence="3" id="KW-0238">DNA-binding</keyword>
<comment type="caution">
    <text evidence="5">The sequence shown here is derived from an EMBL/GenBank/DDBJ whole genome shotgun (WGS) entry which is preliminary data.</text>
</comment>
<dbReference type="Gene3D" id="3.90.220.20">
    <property type="entry name" value="DNA methylase specificity domains"/>
    <property type="match status" value="2"/>
</dbReference>
<dbReference type="Pfam" id="PF01420">
    <property type="entry name" value="Methylase_S"/>
    <property type="match status" value="2"/>
</dbReference>
<name>A0A0D6ZD86_9BACI</name>
<sequence>MNSFLLDGKHNNWSIIKLKHLLRKRNEKDKPELELLSVYRDYGVIPKSSRDDNHNRESLDLSNYRVVYKNDLVMNKMKGWQGSLAISRFNGIVSPAYIVCDVDESKVIPQYLHHILRSRKYIDVYKALSYGIRTDQWELHFEDFQELEVALPPRELQIKIARFIDEKVSRIHSLSDELRKKVEILKQYRSAIITTAVTKGHDPNVSMKDSKIEWLGTVPENWEVSQLGYFAEVKARIGWKGLKADEYVEDGYIFLATPNIKNREIDYVNVNFITKERYLESPEIMLNEGDVLLAKDGSTLGTVNIIRKLPKEGTVNSSIAIVRPHKEIHSLFLRYYFESNYMKHLIQAFKDGMGVPHLFQKDIKKFKIVLPPINEQIEISNFIDDKIEKIDTAMSLINQQIQKLDEYRSSLITEAVTGQIDVLKMSI</sequence>
<feature type="domain" description="Type I restriction modification DNA specificity" evidence="4">
    <location>
        <begin position="12"/>
        <end position="169"/>
    </location>
</feature>
<evidence type="ECO:0000256" key="1">
    <source>
        <dbReference type="ARBA" id="ARBA00010923"/>
    </source>
</evidence>
<evidence type="ECO:0000313" key="5">
    <source>
        <dbReference type="EMBL" id="KIY22553.1"/>
    </source>
</evidence>
<dbReference type="GO" id="GO:0003677">
    <property type="term" value="F:DNA binding"/>
    <property type="evidence" value="ECO:0007669"/>
    <property type="project" value="UniProtKB-KW"/>
</dbReference>
<gene>
    <name evidence="5" type="ORF">UB32_07945</name>
</gene>
<keyword evidence="2" id="KW-0680">Restriction system</keyword>
<accession>A0A0D6ZD86</accession>
<keyword evidence="6" id="KW-1185">Reference proteome</keyword>
<feature type="domain" description="Type I restriction modification DNA specificity" evidence="4">
    <location>
        <begin position="219"/>
        <end position="401"/>
    </location>
</feature>
<dbReference type="EMBL" id="JXIQ01000066">
    <property type="protein sequence ID" value="KIY22553.1"/>
    <property type="molecule type" value="Genomic_DNA"/>
</dbReference>
<reference evidence="5 6" key="1">
    <citation type="submission" date="2015-01" db="EMBL/GenBank/DDBJ databases">
        <title>Draft genome sequences of the supercritical CO2 tolerant bacteria Bacillus subterraneus MITOT1 and Bacillus cereus MIT0214.</title>
        <authorList>
            <person name="Peet K.C."/>
            <person name="Thompson J.R."/>
        </authorList>
    </citation>
    <scope>NUCLEOTIDE SEQUENCE [LARGE SCALE GENOMIC DNA]</scope>
    <source>
        <strain evidence="5 6">MITOT1</strain>
    </source>
</reference>
<evidence type="ECO:0000256" key="3">
    <source>
        <dbReference type="ARBA" id="ARBA00023125"/>
    </source>
</evidence>
<dbReference type="GO" id="GO:0009307">
    <property type="term" value="P:DNA restriction-modification system"/>
    <property type="evidence" value="ECO:0007669"/>
    <property type="project" value="UniProtKB-KW"/>
</dbReference>
<evidence type="ECO:0000256" key="2">
    <source>
        <dbReference type="ARBA" id="ARBA00022747"/>
    </source>
</evidence>
<dbReference type="AlphaFoldDB" id="A0A0D6ZD86"/>
<proteinExistence type="inferred from homology"/>
<dbReference type="InterPro" id="IPR052021">
    <property type="entry name" value="Type-I_RS_S_subunit"/>
</dbReference>
<evidence type="ECO:0000313" key="6">
    <source>
        <dbReference type="Proteomes" id="UP000032512"/>
    </source>
</evidence>
<dbReference type="REBASE" id="111765">
    <property type="entry name" value="S.BsuT1ORF7950P"/>
</dbReference>
<organism evidence="5 6">
    <name type="scientific">Mesobacillus subterraneus</name>
    <dbReference type="NCBI Taxonomy" id="285983"/>
    <lineage>
        <taxon>Bacteria</taxon>
        <taxon>Bacillati</taxon>
        <taxon>Bacillota</taxon>
        <taxon>Bacilli</taxon>
        <taxon>Bacillales</taxon>
        <taxon>Bacillaceae</taxon>
        <taxon>Mesobacillus</taxon>
    </lineage>
</organism>